<evidence type="ECO:0000259" key="3">
    <source>
        <dbReference type="Pfam" id="PF05569"/>
    </source>
</evidence>
<keyword evidence="2" id="KW-0472">Membrane</keyword>
<evidence type="ECO:0000313" key="5">
    <source>
        <dbReference type="Proteomes" id="UP001155241"/>
    </source>
</evidence>
<dbReference type="CDD" id="cd07341">
    <property type="entry name" value="M56_BlaR1_MecR1_like"/>
    <property type="match status" value="1"/>
</dbReference>
<name>A0A9X2FBJ8_9BACT</name>
<feature type="region of interest" description="Disordered" evidence="1">
    <location>
        <begin position="571"/>
        <end position="595"/>
    </location>
</feature>
<accession>A0A9X2FBJ8</accession>
<gene>
    <name evidence="4" type="ORF">NG895_18225</name>
</gene>
<dbReference type="RefSeq" id="WP_252853949.1">
    <property type="nucleotide sequence ID" value="NZ_JAMXLR010000061.1"/>
</dbReference>
<dbReference type="InterPro" id="IPR016024">
    <property type="entry name" value="ARM-type_fold"/>
</dbReference>
<dbReference type="InterPro" id="IPR052173">
    <property type="entry name" value="Beta-lactam_resp_regulator"/>
</dbReference>
<dbReference type="Gene3D" id="1.25.10.10">
    <property type="entry name" value="Leucine-rich Repeat Variant"/>
    <property type="match status" value="1"/>
</dbReference>
<feature type="compositionally biased region" description="Acidic residues" evidence="1">
    <location>
        <begin position="409"/>
        <end position="426"/>
    </location>
</feature>
<keyword evidence="2" id="KW-0812">Transmembrane</keyword>
<feature type="region of interest" description="Disordered" evidence="1">
    <location>
        <begin position="854"/>
        <end position="892"/>
    </location>
</feature>
<feature type="compositionally biased region" description="Basic and acidic residues" evidence="1">
    <location>
        <begin position="854"/>
        <end position="872"/>
    </location>
</feature>
<keyword evidence="2" id="KW-1133">Transmembrane helix</keyword>
<feature type="domain" description="Peptidase M56" evidence="3">
    <location>
        <begin position="162"/>
        <end position="357"/>
    </location>
</feature>
<dbReference type="InterPro" id="IPR011989">
    <property type="entry name" value="ARM-like"/>
</dbReference>
<feature type="compositionally biased region" description="Low complexity" evidence="1">
    <location>
        <begin position="399"/>
        <end position="408"/>
    </location>
</feature>
<reference evidence="4" key="1">
    <citation type="submission" date="2022-06" db="EMBL/GenBank/DDBJ databases">
        <title>Aeoliella straminimaris, a novel planctomycete from sediments.</title>
        <authorList>
            <person name="Vitorino I.R."/>
            <person name="Lage O.M."/>
        </authorList>
    </citation>
    <scope>NUCLEOTIDE SEQUENCE</scope>
    <source>
        <strain evidence="4">ICT_H6.2</strain>
    </source>
</reference>
<keyword evidence="5" id="KW-1185">Reference proteome</keyword>
<feature type="transmembrane region" description="Helical" evidence="2">
    <location>
        <begin position="12"/>
        <end position="34"/>
    </location>
</feature>
<feature type="transmembrane region" description="Helical" evidence="2">
    <location>
        <begin position="41"/>
        <end position="64"/>
    </location>
</feature>
<dbReference type="EMBL" id="JAMXLR010000061">
    <property type="protein sequence ID" value="MCO6045840.1"/>
    <property type="molecule type" value="Genomic_DNA"/>
</dbReference>
<evidence type="ECO:0000256" key="2">
    <source>
        <dbReference type="SAM" id="Phobius"/>
    </source>
</evidence>
<feature type="transmembrane region" description="Helical" evidence="2">
    <location>
        <begin position="167"/>
        <end position="188"/>
    </location>
</feature>
<dbReference type="Pfam" id="PF05569">
    <property type="entry name" value="Peptidase_M56"/>
    <property type="match status" value="1"/>
</dbReference>
<proteinExistence type="predicted"/>
<organism evidence="4 5">
    <name type="scientific">Aeoliella straminimaris</name>
    <dbReference type="NCBI Taxonomy" id="2954799"/>
    <lineage>
        <taxon>Bacteria</taxon>
        <taxon>Pseudomonadati</taxon>
        <taxon>Planctomycetota</taxon>
        <taxon>Planctomycetia</taxon>
        <taxon>Pirellulales</taxon>
        <taxon>Lacipirellulaceae</taxon>
        <taxon>Aeoliella</taxon>
    </lineage>
</organism>
<dbReference type="Proteomes" id="UP001155241">
    <property type="component" value="Unassembled WGS sequence"/>
</dbReference>
<sequence length="1354" mass="149281">MSAYYWQLSGWTMLHFLWIGSFIALLFAVVRLALRRTSANVRYAATLVGFVLLAASPLAIGSWLHAHGEFINPTTPATFAAASEPVGEPAPMASVSPPPSDSVTTPQPAVEVIDLKHNPIVLPTENAAEREPAPVAPAAEASFEPVAEPEPFAAWDPLVLLQLATHYLPWLWLVGTPVTFLLLATGLVGSERLRRQATLLTEGPVCDAAARLRQSLGIARQVSVAVSDRVVQPVLLGIVRPLVLLPSAAVTGWSPAEIEMALVHELAHVRGWDNLVNFVQRVVEALLFFHPAVWLMSRWLREGREQRCDAVVVSECGDREGYAELLIAVARTTSDRRPPSMAVAMAQHPLARRVRLILQLEDDPMLVSKRTVLLVAALFITITAAAFWTNTSADEPQGEAEAASTATEEAVDDVTTEDTEDSEDSDDNRADVEFGLSPDAEVIRQLQKFKAEGRNFRLGTMEGKFTLFASGHSQVNPPVELTESEAESLLWKLVFADKRSNPIEKQSYDVTADFGRNSDHPLSAILDALRKDPFGPKVDFGWRWVDDNRIELEAPRHAHWLLRPLLESYSGLNASTGPGEERTTEDTESAEDSTEIDTTINGTSKTYHFKAETPYAEVLKVIAAHEKAGHQVKIKRDGDEAEVIVTPNGAAAPDARTATDDAEWPVKFDVNMSPMVMQAQAIELAKRGKDFKSSRTVDNYMQIHYEGLSLMCKSADIYPDRIVARDGTEVVELTVDKRQDVDLPFLPLEDQRVADLAYRMLSVEIARLDDQQLEAVKKNGFAGGVRVDQVVASTYGSVGQAGDILVGLHVWPTASFEQLGEVLRRDDLDQFNPLKYYMLRKQVDPEWEREQLHQQRVRQTEREQQRVREGRSPFEAVDPDEAGAEEQPAPQPRYVWKLQTGRVHFNPSAWEEEQNRLKRTANNEEGGRVFTQVAPGVAVPIDMSEEDKRKVIESRQPKLLYDGRTFDDWRDSFETELKVENRTEAIKALRAFGRAGYGKEATEAILDVAEEYNFLLIEETPEGKLRQAIIEAFTGIHGSAGLPTEIALSLLINRYEEDPSKSPYLLYWALGGTKSTNEPLREQVAKLVDSTDTEVARTALGFLVRSDPEFESPVTREAMRKHLTSDHAEYITSAIYALVASMRSVHTGSDNTVVAEYALRDLPAVLPSLLFHDDLRVRQYARWALSKASQEQLGELPSILMTIVEQPALAASYQGVQVVDATSDAGTQKSRKLNALRSLRAIGAEAKPMTERLLDLFDGDDDDAKTLAEDVLHSIYRRPDPFGGPATQIPDDIINRVEESLGGETLDTTIDHQKERQELFPPGVEAGAGGLGGGGGFGGGFGGGDGDVGGGGAF</sequence>
<protein>
    <submittedName>
        <fullName evidence="4">M56 family metallopeptidase</fullName>
    </submittedName>
</protein>
<dbReference type="PANTHER" id="PTHR34978">
    <property type="entry name" value="POSSIBLE SENSOR-TRANSDUCER PROTEIN BLAR"/>
    <property type="match status" value="1"/>
</dbReference>
<dbReference type="PANTHER" id="PTHR34978:SF3">
    <property type="entry name" value="SLR0241 PROTEIN"/>
    <property type="match status" value="1"/>
</dbReference>
<dbReference type="SUPFAM" id="SSF48371">
    <property type="entry name" value="ARM repeat"/>
    <property type="match status" value="1"/>
</dbReference>
<feature type="region of interest" description="Disordered" evidence="1">
    <location>
        <begin position="393"/>
        <end position="434"/>
    </location>
</feature>
<evidence type="ECO:0000256" key="1">
    <source>
        <dbReference type="SAM" id="MobiDB-lite"/>
    </source>
</evidence>
<dbReference type="InterPro" id="IPR008756">
    <property type="entry name" value="Peptidase_M56"/>
</dbReference>
<feature type="compositionally biased region" description="Acidic residues" evidence="1">
    <location>
        <begin position="586"/>
        <end position="595"/>
    </location>
</feature>
<feature type="transmembrane region" description="Helical" evidence="2">
    <location>
        <begin position="371"/>
        <end position="388"/>
    </location>
</feature>
<evidence type="ECO:0000313" key="4">
    <source>
        <dbReference type="EMBL" id="MCO6045840.1"/>
    </source>
</evidence>
<comment type="caution">
    <text evidence="4">The sequence shown here is derived from an EMBL/GenBank/DDBJ whole genome shotgun (WGS) entry which is preliminary data.</text>
</comment>